<comment type="caution">
    <text evidence="1">The sequence shown here is derived from an EMBL/GenBank/DDBJ whole genome shotgun (WGS) entry which is preliminary data.</text>
</comment>
<proteinExistence type="predicted"/>
<gene>
    <name evidence="1" type="ORF">SMN809_LOCUS29180</name>
</gene>
<evidence type="ECO:0000313" key="2">
    <source>
        <dbReference type="Proteomes" id="UP000676336"/>
    </source>
</evidence>
<dbReference type="Proteomes" id="UP000676336">
    <property type="component" value="Unassembled WGS sequence"/>
</dbReference>
<dbReference type="EMBL" id="CAJOBI010051054">
    <property type="protein sequence ID" value="CAF4371955.1"/>
    <property type="molecule type" value="Genomic_DNA"/>
</dbReference>
<sequence>MPTLSKMFLEQSHLAMPPSVWLHVNGVSLTTDIHHYQAPVHTYDYQTKHLQSPVQSPTP</sequence>
<accession>A0A8S2UZA9</accession>
<protein>
    <submittedName>
        <fullName evidence="1">Uncharacterized protein</fullName>
    </submittedName>
</protein>
<organism evidence="1 2">
    <name type="scientific">Rotaria magnacalcarata</name>
    <dbReference type="NCBI Taxonomy" id="392030"/>
    <lineage>
        <taxon>Eukaryota</taxon>
        <taxon>Metazoa</taxon>
        <taxon>Spiralia</taxon>
        <taxon>Gnathifera</taxon>
        <taxon>Rotifera</taxon>
        <taxon>Eurotatoria</taxon>
        <taxon>Bdelloidea</taxon>
        <taxon>Philodinida</taxon>
        <taxon>Philodinidae</taxon>
        <taxon>Rotaria</taxon>
    </lineage>
</organism>
<dbReference type="AlphaFoldDB" id="A0A8S2UZA9"/>
<reference evidence="1" key="1">
    <citation type="submission" date="2021-02" db="EMBL/GenBank/DDBJ databases">
        <authorList>
            <person name="Nowell W R."/>
        </authorList>
    </citation>
    <scope>NUCLEOTIDE SEQUENCE</scope>
</reference>
<name>A0A8S2UZA9_9BILA</name>
<evidence type="ECO:0000313" key="1">
    <source>
        <dbReference type="EMBL" id="CAF4371955.1"/>
    </source>
</evidence>
<feature type="non-terminal residue" evidence="1">
    <location>
        <position position="59"/>
    </location>
</feature>